<dbReference type="SMR" id="A0A2S1GSP8"/>
<keyword evidence="2" id="KW-1185">Reference proteome</keyword>
<evidence type="ECO:0000313" key="2">
    <source>
        <dbReference type="Proteomes" id="UP000246901"/>
    </source>
</evidence>
<name>A0A2S1GSP8_9CAUD</name>
<reference evidence="1 2" key="1">
    <citation type="submission" date="2018-03" db="EMBL/GenBank/DDBJ databases">
        <title>Phage therapy in agriculture - a green tech approach to combat plant pathogenic bacteria.</title>
        <authorList>
            <person name="Carstens A.B."/>
            <person name="Djurhuus A.M."/>
            <person name="Hansen L.H."/>
        </authorList>
    </citation>
    <scope>NUCLEOTIDE SEQUENCE [LARGE SCALE GENOMIC DNA]</scope>
</reference>
<proteinExistence type="predicted"/>
<protein>
    <recommendedName>
        <fullName evidence="3">DUF2612 domain-containing protein</fullName>
    </recommendedName>
</protein>
<dbReference type="KEGG" id="vg:54991513"/>
<dbReference type="RefSeq" id="YP_009801006.1">
    <property type="nucleotide sequence ID" value="NC_047962.1"/>
</dbReference>
<dbReference type="Pfam" id="PF11041">
    <property type="entry name" value="Phage_Wedge1"/>
    <property type="match status" value="1"/>
</dbReference>
<dbReference type="EMBL" id="MH059633">
    <property type="protein sequence ID" value="AWD92425.1"/>
    <property type="molecule type" value="Genomic_DNA"/>
</dbReference>
<dbReference type="Proteomes" id="UP000246901">
    <property type="component" value="Segment"/>
</dbReference>
<evidence type="ECO:0000313" key="1">
    <source>
        <dbReference type="EMBL" id="AWD92425.1"/>
    </source>
</evidence>
<dbReference type="GeneID" id="54991513"/>
<dbReference type="InterPro" id="IPR021283">
    <property type="entry name" value="Phage_Wedge1"/>
</dbReference>
<accession>A0A2S1GSP8</accession>
<sequence>MTLTKYNTDIRQSIKWQQNKAPNIQSIINQKYNWYSQFNEMFWKNWQRDVFTLKTASPFGLLVWCIILGVPSQLFGLYGNTASWAFGPNRQNFKYSGSLPAPPGANLVGGNFAGGGDTTILSIREARWALLLRYAALVSNGRISYVNRMLNWIFNDGNEWDIESGRYFYVADSTVHQEENGISVPPIIGAFNIEYRIGPGMDFSSQFINLLNEPDYGITPQFSGSKYVVIKES</sequence>
<organism evidence="1 2">
    <name type="scientific">Xanthomonas phage Carpasina</name>
    <dbReference type="NCBI Taxonomy" id="2163636"/>
    <lineage>
        <taxon>Viruses</taxon>
        <taxon>Duplodnaviria</taxon>
        <taxon>Heunggongvirae</taxon>
        <taxon>Uroviricota</taxon>
        <taxon>Caudoviricetes</taxon>
        <taxon>Lindbergviridae</taxon>
        <taxon>Carpasinavirus</taxon>
        <taxon>Carpasinavirus carpasina</taxon>
    </lineage>
</organism>
<evidence type="ECO:0008006" key="3">
    <source>
        <dbReference type="Google" id="ProtNLM"/>
    </source>
</evidence>